<name>A0ABD2PFT9_9CUCU</name>
<dbReference type="PROSITE" id="PS51450">
    <property type="entry name" value="LRR"/>
    <property type="match status" value="3"/>
</dbReference>
<evidence type="ECO:0000256" key="1">
    <source>
        <dbReference type="ARBA" id="ARBA00022614"/>
    </source>
</evidence>
<dbReference type="SMART" id="SM00365">
    <property type="entry name" value="LRR_SD22"/>
    <property type="match status" value="3"/>
</dbReference>
<dbReference type="Gene3D" id="3.80.10.10">
    <property type="entry name" value="Ribonuclease Inhibitor"/>
    <property type="match status" value="2"/>
</dbReference>
<evidence type="ECO:0000313" key="3">
    <source>
        <dbReference type="EMBL" id="KAL3289659.1"/>
    </source>
</evidence>
<evidence type="ECO:0000256" key="2">
    <source>
        <dbReference type="ARBA" id="ARBA00022737"/>
    </source>
</evidence>
<dbReference type="SUPFAM" id="SSF52058">
    <property type="entry name" value="L domain-like"/>
    <property type="match status" value="1"/>
</dbReference>
<dbReference type="PANTHER" id="PTHR15454:SF35">
    <property type="entry name" value="NISCHARIN"/>
    <property type="match status" value="1"/>
</dbReference>
<sequence>MHAISRCSTTSLPAENNPDKRYDFTHVLDFCSQLKILHVNGINGNYLQSNINPNKLNYDFRIFKKVNILSMKEVCLDCIKDLALLRMNLEKLTITQSKMTNLCQILQCDVLHKFNFDSTQIWTNLVLMDLSFNCLTEIDQTLSLIPSLQILILDQNRFSSIPNLVELKNLTTLSICGNLITKCQQIHLSLGNILHLNLSQNSITSLEGFAKLYSLESLNLTGNHISNIEEIKHLCKLPCLEDVKLTGNSVSTIVDYRVKVFEYFGTRAQEICLDNEHPLQHELDKVSIRRALRILKEGSTPDILNTR</sequence>
<keyword evidence="4" id="KW-1185">Reference proteome</keyword>
<proteinExistence type="predicted"/>
<gene>
    <name evidence="3" type="ORF">HHI36_023067</name>
</gene>
<dbReference type="EMBL" id="JABFTP020000186">
    <property type="protein sequence ID" value="KAL3289659.1"/>
    <property type="molecule type" value="Genomic_DNA"/>
</dbReference>
<dbReference type="InterPro" id="IPR001611">
    <property type="entry name" value="Leu-rich_rpt"/>
</dbReference>
<keyword evidence="1" id="KW-0433">Leucine-rich repeat</keyword>
<dbReference type="Proteomes" id="UP001516400">
    <property type="component" value="Unassembled WGS sequence"/>
</dbReference>
<dbReference type="InterPro" id="IPR003591">
    <property type="entry name" value="Leu-rich_rpt_typical-subtyp"/>
</dbReference>
<organism evidence="3 4">
    <name type="scientific">Cryptolaemus montrouzieri</name>
    <dbReference type="NCBI Taxonomy" id="559131"/>
    <lineage>
        <taxon>Eukaryota</taxon>
        <taxon>Metazoa</taxon>
        <taxon>Ecdysozoa</taxon>
        <taxon>Arthropoda</taxon>
        <taxon>Hexapoda</taxon>
        <taxon>Insecta</taxon>
        <taxon>Pterygota</taxon>
        <taxon>Neoptera</taxon>
        <taxon>Endopterygota</taxon>
        <taxon>Coleoptera</taxon>
        <taxon>Polyphaga</taxon>
        <taxon>Cucujiformia</taxon>
        <taxon>Coccinelloidea</taxon>
        <taxon>Coccinellidae</taxon>
        <taxon>Scymninae</taxon>
        <taxon>Scymnini</taxon>
        <taxon>Cryptolaemus</taxon>
    </lineage>
</organism>
<reference evidence="3 4" key="1">
    <citation type="journal article" date="2021" name="BMC Biol.">
        <title>Horizontally acquired antibacterial genes associated with adaptive radiation of ladybird beetles.</title>
        <authorList>
            <person name="Li H.S."/>
            <person name="Tang X.F."/>
            <person name="Huang Y.H."/>
            <person name="Xu Z.Y."/>
            <person name="Chen M.L."/>
            <person name="Du X.Y."/>
            <person name="Qiu B.Y."/>
            <person name="Chen P.T."/>
            <person name="Zhang W."/>
            <person name="Slipinski A."/>
            <person name="Escalona H.E."/>
            <person name="Waterhouse R.M."/>
            <person name="Zwick A."/>
            <person name="Pang H."/>
        </authorList>
    </citation>
    <scope>NUCLEOTIDE SEQUENCE [LARGE SCALE GENOMIC DNA]</scope>
    <source>
        <strain evidence="3">SYSU2018</strain>
    </source>
</reference>
<accession>A0ABD2PFT9</accession>
<dbReference type="InterPro" id="IPR032675">
    <property type="entry name" value="LRR_dom_sf"/>
</dbReference>
<dbReference type="SMART" id="SM00369">
    <property type="entry name" value="LRR_TYP"/>
    <property type="match status" value="3"/>
</dbReference>
<dbReference type="PANTHER" id="PTHR15454">
    <property type="entry name" value="NISCHARIN RELATED"/>
    <property type="match status" value="1"/>
</dbReference>
<dbReference type="AlphaFoldDB" id="A0ABD2PFT9"/>
<dbReference type="Pfam" id="PF13855">
    <property type="entry name" value="LRR_8"/>
    <property type="match status" value="1"/>
</dbReference>
<protein>
    <submittedName>
        <fullName evidence="3">Uncharacterized protein</fullName>
    </submittedName>
</protein>
<comment type="caution">
    <text evidence="3">The sequence shown here is derived from an EMBL/GenBank/DDBJ whole genome shotgun (WGS) entry which is preliminary data.</text>
</comment>
<evidence type="ECO:0000313" key="4">
    <source>
        <dbReference type="Proteomes" id="UP001516400"/>
    </source>
</evidence>
<keyword evidence="2" id="KW-0677">Repeat</keyword>